<dbReference type="RefSeq" id="WP_190898873.1">
    <property type="nucleotide sequence ID" value="NZ_JACJTE010000052.1"/>
</dbReference>
<evidence type="ECO:0000313" key="1">
    <source>
        <dbReference type="EMBL" id="MBD2564521.1"/>
    </source>
</evidence>
<dbReference type="Proteomes" id="UP000604661">
    <property type="component" value="Unassembled WGS sequence"/>
</dbReference>
<organism evidence="1 2">
    <name type="scientific">Nostoc linckia FACHB-391</name>
    <dbReference type="NCBI Taxonomy" id="2692906"/>
    <lineage>
        <taxon>Bacteria</taxon>
        <taxon>Bacillati</taxon>
        <taxon>Cyanobacteriota</taxon>
        <taxon>Cyanophyceae</taxon>
        <taxon>Nostocales</taxon>
        <taxon>Nostocaceae</taxon>
        <taxon>Nostoc</taxon>
    </lineage>
</organism>
<dbReference type="EMBL" id="JACJTE010000052">
    <property type="protein sequence ID" value="MBD2564521.1"/>
    <property type="molecule type" value="Genomic_DNA"/>
</dbReference>
<gene>
    <name evidence="1" type="ORF">H6G95_28735</name>
</gene>
<evidence type="ECO:0000313" key="2">
    <source>
        <dbReference type="Proteomes" id="UP000604661"/>
    </source>
</evidence>
<name>A0ABR8F784_NOSLI</name>
<sequence>MSETDSAAIAQLYERLERFEANTNRTLSCQTVLLEEVLRILRDAKGGKLRNGGTGI</sequence>
<keyword evidence="2" id="KW-1185">Reference proteome</keyword>
<comment type="caution">
    <text evidence="1">The sequence shown here is derived from an EMBL/GenBank/DDBJ whole genome shotgun (WGS) entry which is preliminary data.</text>
</comment>
<accession>A0ABR8F784</accession>
<protein>
    <submittedName>
        <fullName evidence="1">Uncharacterized protein</fullName>
    </submittedName>
</protein>
<proteinExistence type="predicted"/>
<reference evidence="1 2" key="1">
    <citation type="journal article" date="2020" name="ISME J.">
        <title>Comparative genomics reveals insights into cyanobacterial evolution and habitat adaptation.</title>
        <authorList>
            <person name="Chen M.Y."/>
            <person name="Teng W.K."/>
            <person name="Zhao L."/>
            <person name="Hu C.X."/>
            <person name="Zhou Y.K."/>
            <person name="Han B.P."/>
            <person name="Song L.R."/>
            <person name="Shu W.S."/>
        </authorList>
    </citation>
    <scope>NUCLEOTIDE SEQUENCE [LARGE SCALE GENOMIC DNA]</scope>
    <source>
        <strain evidence="1 2">FACHB-391</strain>
    </source>
</reference>